<organism evidence="1 2">
    <name type="scientific">Halorubrum lacusprofundi (strain ATCC 49239 / DSM 5036 / JCM 8891 / ACAM 34)</name>
    <dbReference type="NCBI Taxonomy" id="416348"/>
    <lineage>
        <taxon>Archaea</taxon>
        <taxon>Methanobacteriati</taxon>
        <taxon>Methanobacteriota</taxon>
        <taxon>Stenosarchaea group</taxon>
        <taxon>Halobacteria</taxon>
        <taxon>Halobacteriales</taxon>
        <taxon>Haloferacaceae</taxon>
        <taxon>Halorubrum</taxon>
    </lineage>
</organism>
<evidence type="ECO:0000313" key="1">
    <source>
        <dbReference type="EMBL" id="ACM58374.1"/>
    </source>
</evidence>
<dbReference type="KEGG" id="hla:Hlac_2807"/>
<dbReference type="AlphaFoldDB" id="B9LVY4"/>
<dbReference type="GeneID" id="25140458"/>
<dbReference type="HOGENOM" id="CLU_2044480_0_0_2"/>
<keyword evidence="2" id="KW-1185">Reference proteome</keyword>
<dbReference type="RefSeq" id="WP_009486655.1">
    <property type="nucleotide sequence ID" value="NC_012028.1"/>
</dbReference>
<evidence type="ECO:0000313" key="2">
    <source>
        <dbReference type="Proteomes" id="UP000000740"/>
    </source>
</evidence>
<protein>
    <submittedName>
        <fullName evidence="1">Uncharacterized protein</fullName>
    </submittedName>
</protein>
<reference evidence="1 2" key="1">
    <citation type="journal article" date="2016" name="Stand. Genomic Sci.">
        <title>Complete genome sequence of the Antarctic Halorubrum lacusprofundi type strain ACAM 34.</title>
        <authorList>
            <person name="Anderson I.J."/>
            <person name="DasSarma P."/>
            <person name="Lucas S."/>
            <person name="Copeland A."/>
            <person name="Lapidus A."/>
            <person name="Del Rio T.G."/>
            <person name="Tice H."/>
            <person name="Dalin E."/>
            <person name="Bruce D.C."/>
            <person name="Goodwin L."/>
            <person name="Pitluck S."/>
            <person name="Sims D."/>
            <person name="Brettin T.S."/>
            <person name="Detter J.C."/>
            <person name="Han C.S."/>
            <person name="Larimer F."/>
            <person name="Hauser L."/>
            <person name="Land M."/>
            <person name="Ivanova N."/>
            <person name="Richardson P."/>
            <person name="Cavicchioli R."/>
            <person name="DasSarma S."/>
            <person name="Woese C.R."/>
            <person name="Kyrpides N.C."/>
        </authorList>
    </citation>
    <scope>NUCLEOTIDE SEQUENCE [LARGE SCALE GENOMIC DNA]</scope>
    <source>
        <strain evidence="2">ATCC 49239 / DSM 5036 / JCM 8891 / ACAM 34</strain>
    </source>
</reference>
<accession>B9LVY4</accession>
<sequence>MAEQLSLKQLSQYTFATDERLAKMESGTELDEEPTEFTAFYHRDRGGVEEDVLVRDVNEIIEESKWGPLLDKGFERIAYLLEGANTIPVGEKGNGDLYELTYGNGEPAVGDKVQIQLRQE</sequence>
<proteinExistence type="predicted"/>
<dbReference type="EMBL" id="CP001366">
    <property type="protein sequence ID" value="ACM58374.1"/>
    <property type="molecule type" value="Genomic_DNA"/>
</dbReference>
<name>B9LVY4_HALLT</name>
<gene>
    <name evidence="1" type="ordered locus">Hlac_2807</name>
</gene>
<dbReference type="GeneID" id="7399212"/>
<dbReference type="Proteomes" id="UP000000740">
    <property type="component" value="Chromosome 2"/>
</dbReference>
<dbReference type="eggNOG" id="arCOG11792">
    <property type="taxonomic scope" value="Archaea"/>
</dbReference>